<gene>
    <name evidence="2" type="ORF">DAPPUDRAFT_113544</name>
</gene>
<organism evidence="2 3">
    <name type="scientific">Daphnia pulex</name>
    <name type="common">Water flea</name>
    <dbReference type="NCBI Taxonomy" id="6669"/>
    <lineage>
        <taxon>Eukaryota</taxon>
        <taxon>Metazoa</taxon>
        <taxon>Ecdysozoa</taxon>
        <taxon>Arthropoda</taxon>
        <taxon>Crustacea</taxon>
        <taxon>Branchiopoda</taxon>
        <taxon>Diplostraca</taxon>
        <taxon>Cladocera</taxon>
        <taxon>Anomopoda</taxon>
        <taxon>Daphniidae</taxon>
        <taxon>Daphnia</taxon>
    </lineage>
</organism>
<dbReference type="PANTHER" id="PTHR20956:SF12">
    <property type="entry name" value="FLYWCH-TYPE DOMAIN-CONTAINING PROTEIN"/>
    <property type="match status" value="1"/>
</dbReference>
<accession>E9HFA9</accession>
<evidence type="ECO:0008006" key="4">
    <source>
        <dbReference type="Google" id="ProtNLM"/>
    </source>
</evidence>
<dbReference type="HOGENOM" id="CLU_895049_0_0_1"/>
<feature type="compositionally biased region" description="Acidic residues" evidence="1">
    <location>
        <begin position="35"/>
        <end position="69"/>
    </location>
</feature>
<dbReference type="PANTHER" id="PTHR20956">
    <property type="entry name" value="HEH2P"/>
    <property type="match status" value="1"/>
</dbReference>
<reference evidence="2 3" key="1">
    <citation type="journal article" date="2011" name="Science">
        <title>The ecoresponsive genome of Daphnia pulex.</title>
        <authorList>
            <person name="Colbourne J.K."/>
            <person name="Pfrender M.E."/>
            <person name="Gilbert D."/>
            <person name="Thomas W.K."/>
            <person name="Tucker A."/>
            <person name="Oakley T.H."/>
            <person name="Tokishita S."/>
            <person name="Aerts A."/>
            <person name="Arnold G.J."/>
            <person name="Basu M.K."/>
            <person name="Bauer D.J."/>
            <person name="Caceres C.E."/>
            <person name="Carmel L."/>
            <person name="Casola C."/>
            <person name="Choi J.H."/>
            <person name="Detter J.C."/>
            <person name="Dong Q."/>
            <person name="Dusheyko S."/>
            <person name="Eads B.D."/>
            <person name="Frohlich T."/>
            <person name="Geiler-Samerotte K.A."/>
            <person name="Gerlach D."/>
            <person name="Hatcher P."/>
            <person name="Jogdeo S."/>
            <person name="Krijgsveld J."/>
            <person name="Kriventseva E.V."/>
            <person name="Kultz D."/>
            <person name="Laforsch C."/>
            <person name="Lindquist E."/>
            <person name="Lopez J."/>
            <person name="Manak J.R."/>
            <person name="Muller J."/>
            <person name="Pangilinan J."/>
            <person name="Patwardhan R.P."/>
            <person name="Pitluck S."/>
            <person name="Pritham E.J."/>
            <person name="Rechtsteiner A."/>
            <person name="Rho M."/>
            <person name="Rogozin I.B."/>
            <person name="Sakarya O."/>
            <person name="Salamov A."/>
            <person name="Schaack S."/>
            <person name="Shapiro H."/>
            <person name="Shiga Y."/>
            <person name="Skalitzky C."/>
            <person name="Smith Z."/>
            <person name="Souvorov A."/>
            <person name="Sung W."/>
            <person name="Tang Z."/>
            <person name="Tsuchiya D."/>
            <person name="Tu H."/>
            <person name="Vos H."/>
            <person name="Wang M."/>
            <person name="Wolf Y.I."/>
            <person name="Yamagata H."/>
            <person name="Yamada T."/>
            <person name="Ye Y."/>
            <person name="Shaw J.R."/>
            <person name="Andrews J."/>
            <person name="Crease T.J."/>
            <person name="Tang H."/>
            <person name="Lucas S.M."/>
            <person name="Robertson H.M."/>
            <person name="Bork P."/>
            <person name="Koonin E.V."/>
            <person name="Zdobnov E.M."/>
            <person name="Grigoriev I.V."/>
            <person name="Lynch M."/>
            <person name="Boore J.L."/>
        </authorList>
    </citation>
    <scope>NUCLEOTIDE SEQUENCE [LARGE SCALE GENOMIC DNA]</scope>
</reference>
<dbReference type="EMBL" id="GL732634">
    <property type="protein sequence ID" value="EFX69590.1"/>
    <property type="molecule type" value="Genomic_DNA"/>
</dbReference>
<keyword evidence="3" id="KW-1185">Reference proteome</keyword>
<feature type="compositionally biased region" description="Low complexity" evidence="1">
    <location>
        <begin position="121"/>
        <end position="130"/>
    </location>
</feature>
<feature type="compositionally biased region" description="Basic residues" evidence="1">
    <location>
        <begin position="157"/>
        <end position="169"/>
    </location>
</feature>
<feature type="region of interest" description="Disordered" evidence="1">
    <location>
        <begin position="290"/>
        <end position="311"/>
    </location>
</feature>
<feature type="compositionally biased region" description="Acidic residues" evidence="1">
    <location>
        <begin position="76"/>
        <end position="111"/>
    </location>
</feature>
<feature type="compositionally biased region" description="Basic and acidic residues" evidence="1">
    <location>
        <begin position="301"/>
        <end position="311"/>
    </location>
</feature>
<sequence length="311" mass="35271">MPVVIEEHSLVPTPDTDGPLPSGQTSINGRAETESSVEDNESCEYEEEKQVEEEDEDEENETKEQDEENETKVENDGSESEEADDRSESEEADDGRESEEAGEGSESEEEETRGRKRHRSANSSTTSNSSRTKEDLFLGSETLDVVSVSPRHERGGKQARKRRHRARPRRWKIAYKSGKKLSTLLIDRKDGRKFGIWKILKDDSILYRCNYRQKTISCKCTIVVAGNSVKQRGQHLPSCPKEPNLYEKIEIYRDAKKSGLKSKGLSGRVIAQSLTDAHFKANKKMKMVNDENLIKATNRARSKERPPNPKD</sequence>
<dbReference type="KEGG" id="dpx:DAPPUDRAFT_113544"/>
<proteinExistence type="predicted"/>
<evidence type="ECO:0000256" key="1">
    <source>
        <dbReference type="SAM" id="MobiDB-lite"/>
    </source>
</evidence>
<dbReference type="AlphaFoldDB" id="E9HFA9"/>
<dbReference type="PhylomeDB" id="E9HFA9"/>
<protein>
    <recommendedName>
        <fullName evidence="4">FLYWCH-type domain-containing protein</fullName>
    </recommendedName>
</protein>
<dbReference type="Proteomes" id="UP000000305">
    <property type="component" value="Unassembled WGS sequence"/>
</dbReference>
<feature type="region of interest" description="Disordered" evidence="1">
    <location>
        <begin position="1"/>
        <end position="169"/>
    </location>
</feature>
<evidence type="ECO:0000313" key="3">
    <source>
        <dbReference type="Proteomes" id="UP000000305"/>
    </source>
</evidence>
<dbReference type="InParanoid" id="E9HFA9"/>
<name>E9HFA9_DAPPU</name>
<evidence type="ECO:0000313" key="2">
    <source>
        <dbReference type="EMBL" id="EFX69590.1"/>
    </source>
</evidence>